<dbReference type="VEuPathDB" id="FungiDB:PYU1_G013833"/>
<reference evidence="2" key="3">
    <citation type="submission" date="2015-02" db="UniProtKB">
        <authorList>
            <consortium name="EnsemblProtists"/>
        </authorList>
    </citation>
    <scope>IDENTIFICATION</scope>
    <source>
        <strain evidence="2">DAOM BR144</strain>
    </source>
</reference>
<dbReference type="EnsemblProtists" id="PYU1_T013862">
    <property type="protein sequence ID" value="PYU1_T013862"/>
    <property type="gene ID" value="PYU1_G013833"/>
</dbReference>
<dbReference type="HOGENOM" id="CLU_400903_0_0_1"/>
<proteinExistence type="predicted"/>
<name>K3X9G3_GLOUD</name>
<reference evidence="3" key="1">
    <citation type="journal article" date="2010" name="Genome Biol.">
        <title>Genome sequence of the necrotrophic plant pathogen Pythium ultimum reveals original pathogenicity mechanisms and effector repertoire.</title>
        <authorList>
            <person name="Levesque C.A."/>
            <person name="Brouwer H."/>
            <person name="Cano L."/>
            <person name="Hamilton J.P."/>
            <person name="Holt C."/>
            <person name="Huitema E."/>
            <person name="Raffaele S."/>
            <person name="Robideau G.P."/>
            <person name="Thines M."/>
            <person name="Win J."/>
            <person name="Zerillo M.M."/>
            <person name="Beakes G.W."/>
            <person name="Boore J.L."/>
            <person name="Busam D."/>
            <person name="Dumas B."/>
            <person name="Ferriera S."/>
            <person name="Fuerstenberg S.I."/>
            <person name="Gachon C.M."/>
            <person name="Gaulin E."/>
            <person name="Govers F."/>
            <person name="Grenville-Briggs L."/>
            <person name="Horner N."/>
            <person name="Hostetler J."/>
            <person name="Jiang R.H."/>
            <person name="Johnson J."/>
            <person name="Krajaejun T."/>
            <person name="Lin H."/>
            <person name="Meijer H.J."/>
            <person name="Moore B."/>
            <person name="Morris P."/>
            <person name="Phuntmart V."/>
            <person name="Puiu D."/>
            <person name="Shetty J."/>
            <person name="Stajich J.E."/>
            <person name="Tripathy S."/>
            <person name="Wawra S."/>
            <person name="van West P."/>
            <person name="Whitty B.R."/>
            <person name="Coutinho P.M."/>
            <person name="Henrissat B."/>
            <person name="Martin F."/>
            <person name="Thomas P.D."/>
            <person name="Tyler B.M."/>
            <person name="De Vries R.P."/>
            <person name="Kamoun S."/>
            <person name="Yandell M."/>
            <person name="Tisserat N."/>
            <person name="Buell C.R."/>
        </authorList>
    </citation>
    <scope>NUCLEOTIDE SEQUENCE</scope>
    <source>
        <strain evidence="3">DAOM:BR144</strain>
    </source>
</reference>
<keyword evidence="3" id="KW-1185">Reference proteome</keyword>
<feature type="region of interest" description="Disordered" evidence="1">
    <location>
        <begin position="1"/>
        <end position="22"/>
    </location>
</feature>
<reference evidence="3" key="2">
    <citation type="submission" date="2010-04" db="EMBL/GenBank/DDBJ databases">
        <authorList>
            <person name="Buell R."/>
            <person name="Hamilton J."/>
            <person name="Hostetler J."/>
        </authorList>
    </citation>
    <scope>NUCLEOTIDE SEQUENCE [LARGE SCALE GENOMIC DNA]</scope>
    <source>
        <strain evidence="3">DAOM:BR144</strain>
    </source>
</reference>
<organism evidence="2 3">
    <name type="scientific">Globisporangium ultimum (strain ATCC 200006 / CBS 805.95 / DAOM BR144)</name>
    <name type="common">Pythium ultimum</name>
    <dbReference type="NCBI Taxonomy" id="431595"/>
    <lineage>
        <taxon>Eukaryota</taxon>
        <taxon>Sar</taxon>
        <taxon>Stramenopiles</taxon>
        <taxon>Oomycota</taxon>
        <taxon>Peronosporomycetes</taxon>
        <taxon>Pythiales</taxon>
        <taxon>Pythiaceae</taxon>
        <taxon>Globisporangium</taxon>
    </lineage>
</organism>
<dbReference type="EMBL" id="GL376595">
    <property type="status" value="NOT_ANNOTATED_CDS"/>
    <property type="molecule type" value="Genomic_DNA"/>
</dbReference>
<evidence type="ECO:0000313" key="2">
    <source>
        <dbReference type="EnsemblProtists" id="PYU1_T013862"/>
    </source>
</evidence>
<evidence type="ECO:0000256" key="1">
    <source>
        <dbReference type="SAM" id="MobiDB-lite"/>
    </source>
</evidence>
<dbReference type="Proteomes" id="UP000019132">
    <property type="component" value="Unassembled WGS sequence"/>
</dbReference>
<dbReference type="InParanoid" id="K3X9G3"/>
<accession>K3X9G3</accession>
<protein>
    <submittedName>
        <fullName evidence="2">Uncharacterized protein</fullName>
    </submittedName>
</protein>
<feature type="compositionally biased region" description="Polar residues" evidence="1">
    <location>
        <begin position="7"/>
        <end position="19"/>
    </location>
</feature>
<dbReference type="eggNOG" id="ENOG502SB4F">
    <property type="taxonomic scope" value="Eukaryota"/>
</dbReference>
<sequence>MRELGASCTSTSSSQQDANDSLRRTNLYGLSSKKRLPRVHIAPQDARVRKDLQLLDCHNLYENGVDSVQQQRFEVGEELQDRKHRENEGLRPPLDRIQSLQDLTTTVPKDLRLAYQHDSMNKKKMLLHQREWRVGYANNLHAALFEPTDSMREHIAFRSQEDQMMTENGSVVVAYPLQTRTAAAIDAELQPYDEEAACEAMERKMCIRKSSNQIGSDADDASIPWCPASYSTLHDYSEEIQRTMGPRKKGTKIKPGSLAADLKQSQPFPVRDVCADPEISARSRKTPLSTDAKCVAKKQNVVARAVECYTRVRQRIDRQKNSGLRYSLPVEDLSQTRTYRAGLDPVPSTFEARTSSTIKEDSENNLLPSMSPPAASRIRFRPRSAAGHVPFRSCSGANLHITTAVSNGSSCLEPAPSVGKVAGAKRRPTSASVCYLGSSTIYCMDVRATSSSTLANSRAIASVTAVGDGCNGTNFTGALDKERLKRQQNQAQMLQMLSQRGMFHNLPVPQIFARLRRESLKNLTRRLQYAKYEKVTMEEYMTSCGMQTIVKQKNGPKHSSVDAEITFDVDPQAPCADAVRCAVSSTVTGEEPPANTIAFATASVPNGSTSTSVLSSLLEMRKALFVTRQQFHIALEAFNLAPTDVNLLFSALDVAVSDNVRLWEILCAAEKLQDGHAELRRSRVHVKARDLPKDLDVLRKSVSIPNLMHTLLATPTSPGLNDIDENTGVDLTQS</sequence>
<evidence type="ECO:0000313" key="3">
    <source>
        <dbReference type="Proteomes" id="UP000019132"/>
    </source>
</evidence>
<dbReference type="AlphaFoldDB" id="K3X9G3"/>